<reference evidence="2" key="1">
    <citation type="journal article" date="2019" name="Int. J. Syst. Evol. Microbiol.">
        <title>The Global Catalogue of Microorganisms (GCM) 10K type strain sequencing project: providing services to taxonomists for standard genome sequencing and annotation.</title>
        <authorList>
            <consortium name="The Broad Institute Genomics Platform"/>
            <consortium name="The Broad Institute Genome Sequencing Center for Infectious Disease"/>
            <person name="Wu L."/>
            <person name="Ma J."/>
        </authorList>
    </citation>
    <scope>NUCLEOTIDE SEQUENCE [LARGE SCALE GENOMIC DNA]</scope>
    <source>
        <strain evidence="2">TISTR 2466</strain>
    </source>
</reference>
<gene>
    <name evidence="1" type="ORF">ACFSUE_01160</name>
</gene>
<evidence type="ECO:0000313" key="2">
    <source>
        <dbReference type="Proteomes" id="UP001597399"/>
    </source>
</evidence>
<evidence type="ECO:0008006" key="3">
    <source>
        <dbReference type="Google" id="ProtNLM"/>
    </source>
</evidence>
<name>A0ABW5RZU9_9BACL</name>
<dbReference type="RefSeq" id="WP_253058631.1">
    <property type="nucleotide sequence ID" value="NZ_JAMXWM010000003.1"/>
</dbReference>
<evidence type="ECO:0000313" key="1">
    <source>
        <dbReference type="EMBL" id="MFD2692257.1"/>
    </source>
</evidence>
<dbReference type="Proteomes" id="UP001597399">
    <property type="component" value="Unassembled WGS sequence"/>
</dbReference>
<sequence>MEVFKIKLEPTRIVRLPFVTDLKWDQLIPQKINDYNHFYSYAIHDNERIFPETFALNNRDIAIVDYIGIKNFNIWIVEPRRMFVEGDRIIIQMKDRRLFAGKSKLLTDHSLILRDNEDINCDVLDFADVHFIGRFARGISTL</sequence>
<dbReference type="EMBL" id="JBHUMQ010000001">
    <property type="protein sequence ID" value="MFD2692257.1"/>
    <property type="molecule type" value="Genomic_DNA"/>
</dbReference>
<comment type="caution">
    <text evidence="1">The sequence shown here is derived from an EMBL/GenBank/DDBJ whole genome shotgun (WGS) entry which is preliminary data.</text>
</comment>
<organism evidence="1 2">
    <name type="scientific">Sporolactobacillus shoreicorticis</name>
    <dbReference type="NCBI Taxonomy" id="1923877"/>
    <lineage>
        <taxon>Bacteria</taxon>
        <taxon>Bacillati</taxon>
        <taxon>Bacillota</taxon>
        <taxon>Bacilli</taxon>
        <taxon>Bacillales</taxon>
        <taxon>Sporolactobacillaceae</taxon>
        <taxon>Sporolactobacillus</taxon>
    </lineage>
</organism>
<protein>
    <recommendedName>
        <fullName evidence="3">Peptidase S24/S26A/S26B/S26C domain-containing protein</fullName>
    </recommendedName>
</protein>
<keyword evidence="2" id="KW-1185">Reference proteome</keyword>
<accession>A0ABW5RZU9</accession>
<proteinExistence type="predicted"/>